<dbReference type="SMART" id="SM00131">
    <property type="entry name" value="KU"/>
    <property type="match status" value="3"/>
</dbReference>
<feature type="domain" description="BPTI/Kunitz inhibitor" evidence="1">
    <location>
        <begin position="518"/>
        <end position="573"/>
    </location>
</feature>
<dbReference type="STRING" id="103827.A0A158RC57"/>
<feature type="domain" description="BPTI/Kunitz inhibitor" evidence="1">
    <location>
        <begin position="421"/>
        <end position="475"/>
    </location>
</feature>
<reference evidence="3 4" key="2">
    <citation type="submission" date="2018-11" db="EMBL/GenBank/DDBJ databases">
        <authorList>
            <consortium name="Pathogen Informatics"/>
        </authorList>
    </citation>
    <scope>NUCLEOTIDE SEQUENCE [LARGE SCALE GENOMIC DNA]</scope>
</reference>
<evidence type="ECO:0000313" key="4">
    <source>
        <dbReference type="Proteomes" id="UP000276776"/>
    </source>
</evidence>
<evidence type="ECO:0000259" key="2">
    <source>
        <dbReference type="PROSITE" id="PS50940"/>
    </source>
</evidence>
<dbReference type="InterPro" id="IPR036508">
    <property type="entry name" value="Chitin-bd_dom_sf"/>
</dbReference>
<dbReference type="InterPro" id="IPR028150">
    <property type="entry name" value="Lustrin_cystein"/>
</dbReference>
<dbReference type="PRINTS" id="PR00759">
    <property type="entry name" value="BASICPTASE"/>
</dbReference>
<dbReference type="InterPro" id="IPR020901">
    <property type="entry name" value="Prtase_inh_Kunz-CS"/>
</dbReference>
<dbReference type="Gene3D" id="4.10.410.10">
    <property type="entry name" value="Pancreatic trypsin inhibitor Kunitz domain"/>
    <property type="match status" value="3"/>
</dbReference>
<dbReference type="CDD" id="cd00109">
    <property type="entry name" value="Kunitz-type"/>
    <property type="match status" value="2"/>
</dbReference>
<accession>A0A158RC57</accession>
<dbReference type="InterPro" id="IPR002557">
    <property type="entry name" value="Chitin-bd_dom"/>
</dbReference>
<feature type="domain" description="BPTI/Kunitz inhibitor" evidence="1">
    <location>
        <begin position="313"/>
        <end position="368"/>
    </location>
</feature>
<feature type="domain" description="Chitin-binding type-2" evidence="2">
    <location>
        <begin position="37"/>
        <end position="84"/>
    </location>
</feature>
<dbReference type="PANTHER" id="PTHR46339">
    <property type="entry name" value="PROTEIN CBG15282-RELATED"/>
    <property type="match status" value="1"/>
</dbReference>
<dbReference type="Pfam" id="PF00014">
    <property type="entry name" value="Kunitz_BPTI"/>
    <property type="match status" value="3"/>
</dbReference>
<reference evidence="5" key="1">
    <citation type="submission" date="2016-04" db="UniProtKB">
        <authorList>
            <consortium name="WormBaseParasite"/>
        </authorList>
    </citation>
    <scope>IDENTIFICATION</scope>
</reference>
<dbReference type="GO" id="GO:0004867">
    <property type="term" value="F:serine-type endopeptidase inhibitor activity"/>
    <property type="evidence" value="ECO:0007669"/>
    <property type="project" value="InterPro"/>
</dbReference>
<organism evidence="5">
    <name type="scientific">Thelazia callipaeda</name>
    <name type="common">Oriental eyeworm</name>
    <name type="synonym">Parasitic nematode</name>
    <dbReference type="NCBI Taxonomy" id="103827"/>
    <lineage>
        <taxon>Eukaryota</taxon>
        <taxon>Metazoa</taxon>
        <taxon>Ecdysozoa</taxon>
        <taxon>Nematoda</taxon>
        <taxon>Chromadorea</taxon>
        <taxon>Rhabditida</taxon>
        <taxon>Spirurina</taxon>
        <taxon>Spiruromorpha</taxon>
        <taxon>Thelazioidea</taxon>
        <taxon>Thelaziidae</taxon>
        <taxon>Thelazia</taxon>
    </lineage>
</organism>
<dbReference type="WBParaSite" id="TCLT_0000650401-mRNA-1">
    <property type="protein sequence ID" value="TCLT_0000650401-mRNA-1"/>
    <property type="gene ID" value="TCLT_0000650401"/>
</dbReference>
<dbReference type="PROSITE" id="PS50279">
    <property type="entry name" value="BPTI_KUNITZ_2"/>
    <property type="match status" value="3"/>
</dbReference>
<dbReference type="EMBL" id="UYYF01004420">
    <property type="protein sequence ID" value="VDN03849.1"/>
    <property type="molecule type" value="Genomic_DNA"/>
</dbReference>
<dbReference type="OMA" id="TNIVMDW"/>
<dbReference type="GO" id="GO:0005576">
    <property type="term" value="C:extracellular region"/>
    <property type="evidence" value="ECO:0007669"/>
    <property type="project" value="InterPro"/>
</dbReference>
<keyword evidence="4" id="KW-1185">Reference proteome</keyword>
<dbReference type="Proteomes" id="UP000276776">
    <property type="component" value="Unassembled WGS sequence"/>
</dbReference>
<dbReference type="InterPro" id="IPR053014">
    <property type="entry name" value="Cuticle_assoc_divergent"/>
</dbReference>
<proteinExistence type="predicted"/>
<gene>
    <name evidence="3" type="ORF">TCLT_LOCUS6493</name>
</gene>
<dbReference type="InterPro" id="IPR006150">
    <property type="entry name" value="Cys_repeat_1"/>
</dbReference>
<dbReference type="GO" id="GO:0008061">
    <property type="term" value="F:chitin binding"/>
    <property type="evidence" value="ECO:0007669"/>
    <property type="project" value="InterPro"/>
</dbReference>
<dbReference type="PANTHER" id="PTHR46339:SF6">
    <property type="entry name" value="BPTI_KUNITZ INHIBITOR DOMAIN-CONTAINING PROTEIN"/>
    <property type="match status" value="1"/>
</dbReference>
<evidence type="ECO:0000313" key="3">
    <source>
        <dbReference type="EMBL" id="VDN03849.1"/>
    </source>
</evidence>
<dbReference type="SUPFAM" id="SSF57625">
    <property type="entry name" value="Invertebrate chitin-binding proteins"/>
    <property type="match status" value="1"/>
</dbReference>
<sequence length="1336" mass="145926">MLKNKQGSLIGSTSPFVTQSSLTVYFSQIPSMVFSLTSECDPSSQVRKPSAVNNNTYFYCDSQGQFSLRKCPDGNYFNTKLLECMEEIRLADEADPFLLPQFQAPEDLCGNGTPLTRLSAPVVCNPSISSCPDGYSCTKYGKTGTAYCCQGAGDETEDAEYYCQNDEVTYFKNSNGKPQICSVRDESSCPPGFSCTLIRNGAVNNDFGFRCCGKHFGCPPNSAAQINRKTNSFVICSSVRSCENGFACVPSTTANANICCSDTNFAAQKVCPAGKPLYSGPTSCSEKSPCPNGYFCVTSNKKNYCCPSQEKICHLPQEAGECGSDQWRVIVTRYYFDTKTGTCRLFNYSGCNGNDNNFESMEQCQSFCLAQQCEVGVAYRMDAVNAACSPQVRKSCPEQFTCQEPVFGPVSICCPDPQKVCNEAPSAGTTCFGKSMTTRRYYFDQKRQKCQAFDYYGCSGNSNNFRNETQCEDFCLFNAEQVCDSSAALKDPSGRLQKCNTFSTCPSGYYCNKKQYCCPTPVPMSSGNLCSMSRKQTAWYYNAVSESCLQFTYLGCDGTANRFTSEEACMMHCAKNQKLGKCPLGMSLVLDDQKTLPRTCKLNIAGSCPEWSSCVPSSTNTPICCTTEAKCPDHRIPYVIPNSDSFVSCRPDNDICPTSSDCMESSVPGFYMCCLQSTGNALDMVSEPEAVCPENLASNGQTCDINADVNCPKGYTCLNHLPSRNGLCCKARPVCLKGKTYYTTRRKAHICGQGLEVCPKGTACLISSVPNINICCKFASHPSATSRFLRPNVITPLCSNDRIPFYDPGKQCLTSHRGQCPANFSCQVAKSGGLYYCCPVSPNECINGHKAYTPPGSSVPQTCSIKFNSCPPGYSCHPSVDGSTTFCCLDLAAAAECPVGSSAYLYANRPLACPPGSNRCPNGYTCTRSTVYSVHLCCSASLSPVLMCAGGIAYIEPVTSEPQQCSPLMNNCPPGYLCQESTSTGHYLCCTSGHLNTLYTGYCPIGQIPYVRYANEEPSTCHMTLRPCPTTAQYLCIYSAEKLDSYCCAPIDTTFIAQPETIIQSETLSITGDAQSGCPVGSQPLLDHWNRIQSCNPELCPQTYACYYSAQHTRYQCCSSLPENFQGALGFAADPVESICERGSAKKGCEENDQCSMRVSEARCERGYCVCPRNKLIHQSKCVTHCPEGFIDIAARCRDLTTIVFMDSVDERTNGTIGGFCKNTVIVEEQCDVNGSYCNEITVTCQCKPGYELNFDMDNRNDTGSCVKMEESKYAHQTSDKLDNSASIGVSEQMDNDNNIWFNSTRLSIENIELEDDADDLGRYLLQTDDATIHGN</sequence>
<dbReference type="Pfam" id="PF14625">
    <property type="entry name" value="Lustrin_cystein"/>
    <property type="match status" value="16"/>
</dbReference>
<dbReference type="SMART" id="SM00289">
    <property type="entry name" value="WR1"/>
    <property type="match status" value="17"/>
</dbReference>
<protein>
    <submittedName>
        <fullName evidence="5">Kunitz/Bovine pancreatic trypsin inhibitor domain protein</fullName>
    </submittedName>
</protein>
<dbReference type="InterPro" id="IPR002223">
    <property type="entry name" value="Kunitz_BPTI"/>
</dbReference>
<dbReference type="PROSITE" id="PS00280">
    <property type="entry name" value="BPTI_KUNITZ_1"/>
    <property type="match status" value="3"/>
</dbReference>
<dbReference type="OrthoDB" id="5950222at2759"/>
<evidence type="ECO:0000259" key="1">
    <source>
        <dbReference type="PROSITE" id="PS50279"/>
    </source>
</evidence>
<dbReference type="InterPro" id="IPR036880">
    <property type="entry name" value="Kunitz_BPTI_sf"/>
</dbReference>
<dbReference type="SUPFAM" id="SSF57362">
    <property type="entry name" value="BPTI-like"/>
    <property type="match status" value="3"/>
</dbReference>
<name>A0A158RC57_THECL</name>
<dbReference type="PROSITE" id="PS50940">
    <property type="entry name" value="CHIT_BIND_II"/>
    <property type="match status" value="1"/>
</dbReference>
<evidence type="ECO:0000313" key="5">
    <source>
        <dbReference type="WBParaSite" id="TCLT_0000650401-mRNA-1"/>
    </source>
</evidence>